<keyword evidence="2" id="KW-1185">Reference proteome</keyword>
<proteinExistence type="predicted"/>
<comment type="caution">
    <text evidence="1">The sequence shown here is derived from an EMBL/GenBank/DDBJ whole genome shotgun (WGS) entry which is preliminary data.</text>
</comment>
<dbReference type="AlphaFoldDB" id="A0AA39HDY2"/>
<name>A0AA39HDY2_9BILA</name>
<dbReference type="EMBL" id="JAUCMV010000004">
    <property type="protein sequence ID" value="KAK0403481.1"/>
    <property type="molecule type" value="Genomic_DNA"/>
</dbReference>
<reference evidence="1" key="1">
    <citation type="submission" date="2023-06" db="EMBL/GenBank/DDBJ databases">
        <title>Genomic analysis of the entomopathogenic nematode Steinernema hermaphroditum.</title>
        <authorList>
            <person name="Schwarz E.M."/>
            <person name="Heppert J.K."/>
            <person name="Baniya A."/>
            <person name="Schwartz H.T."/>
            <person name="Tan C.-H."/>
            <person name="Antoshechkin I."/>
            <person name="Sternberg P.W."/>
            <person name="Goodrich-Blair H."/>
            <person name="Dillman A.R."/>
        </authorList>
    </citation>
    <scope>NUCLEOTIDE SEQUENCE</scope>
    <source>
        <strain evidence="1">PS9179</strain>
        <tissue evidence="1">Whole animal</tissue>
    </source>
</reference>
<sequence length="489" mass="54980">MDSVPYDFIERTILCTDPLSWPSFVSLGIGAFLDAVPRISQMIVNPEIDVVRLFLKEADTYAFGAIVALEEEGFAKEMVAVVAENGKTLWNRRRSMHVVASRILLEELKKETVEEGEERLLSGTNGEGKVKVDIEELHAVQSRHNGAIKGDVLQPAHPFSIRESSGFRTATNRSSNRARYTPVEAEMAASLPGITSIVLFLEKVNLEDMLPRNVAVEGVRRFEFECRFEGEKMLCSSVVEVAEERVREDTDPKAEKNESSRAQRHFDDVSRISSRIFTTRRCDGPCGKVKPLREMVVLGRCEHVICFECDEFGAKVCNTSGGSGCPNQKCLQLDLALLCRNPEKRRLKLRRLLMMKSVERSSSRAPQKASDASEESVYLDYDTDAEVEKSFLASISVCLLEDAKAPPVDLLRFKLFPKDASLLSSVRAILFGSEQERLKIENIKDRCFVANSSDSREEWRRVSAQDWKSELSAFTSPSGEIRLVIDFTF</sequence>
<accession>A0AA39HDY2</accession>
<gene>
    <name evidence="1" type="ORF">QR680_016943</name>
</gene>
<evidence type="ECO:0000313" key="2">
    <source>
        <dbReference type="Proteomes" id="UP001175271"/>
    </source>
</evidence>
<evidence type="ECO:0008006" key="3">
    <source>
        <dbReference type="Google" id="ProtNLM"/>
    </source>
</evidence>
<protein>
    <recommendedName>
        <fullName evidence="3">RING-type domain-containing protein</fullName>
    </recommendedName>
</protein>
<dbReference type="Proteomes" id="UP001175271">
    <property type="component" value="Unassembled WGS sequence"/>
</dbReference>
<evidence type="ECO:0000313" key="1">
    <source>
        <dbReference type="EMBL" id="KAK0403481.1"/>
    </source>
</evidence>
<dbReference type="PANTHER" id="PTHR31430:SF4">
    <property type="entry name" value="RING-TYPE DOMAIN-CONTAINING PROTEIN"/>
    <property type="match status" value="1"/>
</dbReference>
<dbReference type="PANTHER" id="PTHR31430">
    <property type="entry name" value="PROTEIN CBG22332-RELATED"/>
    <property type="match status" value="1"/>
</dbReference>
<organism evidence="1 2">
    <name type="scientific">Steinernema hermaphroditum</name>
    <dbReference type="NCBI Taxonomy" id="289476"/>
    <lineage>
        <taxon>Eukaryota</taxon>
        <taxon>Metazoa</taxon>
        <taxon>Ecdysozoa</taxon>
        <taxon>Nematoda</taxon>
        <taxon>Chromadorea</taxon>
        <taxon>Rhabditida</taxon>
        <taxon>Tylenchina</taxon>
        <taxon>Panagrolaimomorpha</taxon>
        <taxon>Strongyloidoidea</taxon>
        <taxon>Steinernematidae</taxon>
        <taxon>Steinernema</taxon>
    </lineage>
</organism>